<gene>
    <name evidence="2" type="ORF">LTR62_004849</name>
</gene>
<dbReference type="AlphaFoldDB" id="A0AAN7TF41"/>
<sequence>MEAISRPGSSFALLSRDNKDINQWGQKRSPIDDEENDGDAASSVLVPTKKASPAKRVKRTLPPKPTPTPTPPGSKPSTLIIGRTAKTESWRPYGGDASFLRLGEDEKAAEKPTCKLGLARISTWQLPGFQAAVLKLIASCLREQPEKERVEGTEVGSEEFEEAGEGKGKGFTEREKFRIEMEEMVLGAESVTDVAVVFARLGVAGRVKKKVDGEMVERRKLRVRFV</sequence>
<accession>A0AAN7TF41</accession>
<comment type="caution">
    <text evidence="2">The sequence shown here is derived from an EMBL/GenBank/DDBJ whole genome shotgun (WGS) entry which is preliminary data.</text>
</comment>
<dbReference type="EMBL" id="JAVRRL010000038">
    <property type="protein sequence ID" value="KAK5111553.1"/>
    <property type="molecule type" value="Genomic_DNA"/>
</dbReference>
<feature type="region of interest" description="Disordered" evidence="1">
    <location>
        <begin position="1"/>
        <end position="80"/>
    </location>
</feature>
<feature type="compositionally biased region" description="Pro residues" evidence="1">
    <location>
        <begin position="62"/>
        <end position="74"/>
    </location>
</feature>
<evidence type="ECO:0000313" key="3">
    <source>
        <dbReference type="Proteomes" id="UP001310890"/>
    </source>
</evidence>
<dbReference type="Proteomes" id="UP001310890">
    <property type="component" value="Unassembled WGS sequence"/>
</dbReference>
<feature type="region of interest" description="Disordered" evidence="1">
    <location>
        <begin position="148"/>
        <end position="167"/>
    </location>
</feature>
<evidence type="ECO:0000313" key="2">
    <source>
        <dbReference type="EMBL" id="KAK5111553.1"/>
    </source>
</evidence>
<feature type="compositionally biased region" description="Basic residues" evidence="1">
    <location>
        <begin position="52"/>
        <end position="61"/>
    </location>
</feature>
<evidence type="ECO:0000256" key="1">
    <source>
        <dbReference type="SAM" id="MobiDB-lite"/>
    </source>
</evidence>
<organism evidence="2 3">
    <name type="scientific">Meristemomyces frigidus</name>
    <dbReference type="NCBI Taxonomy" id="1508187"/>
    <lineage>
        <taxon>Eukaryota</taxon>
        <taxon>Fungi</taxon>
        <taxon>Dikarya</taxon>
        <taxon>Ascomycota</taxon>
        <taxon>Pezizomycotina</taxon>
        <taxon>Dothideomycetes</taxon>
        <taxon>Dothideomycetidae</taxon>
        <taxon>Mycosphaerellales</taxon>
        <taxon>Teratosphaeriaceae</taxon>
        <taxon>Meristemomyces</taxon>
    </lineage>
</organism>
<protein>
    <submittedName>
        <fullName evidence="2">Uncharacterized protein</fullName>
    </submittedName>
</protein>
<reference evidence="2" key="1">
    <citation type="submission" date="2023-08" db="EMBL/GenBank/DDBJ databases">
        <title>Black Yeasts Isolated from many extreme environments.</title>
        <authorList>
            <person name="Coleine C."/>
            <person name="Stajich J.E."/>
            <person name="Selbmann L."/>
        </authorList>
    </citation>
    <scope>NUCLEOTIDE SEQUENCE</scope>
    <source>
        <strain evidence="2">CCFEE 5401</strain>
    </source>
</reference>
<proteinExistence type="predicted"/>
<name>A0AAN7TF41_9PEZI</name>